<dbReference type="Pfam" id="PF24827">
    <property type="entry name" value="AstE_AspA_cat"/>
    <property type="match status" value="1"/>
</dbReference>
<evidence type="ECO:0000256" key="4">
    <source>
        <dbReference type="ARBA" id="ARBA00022833"/>
    </source>
</evidence>
<keyword evidence="3 8" id="KW-0378">Hydrolase</keyword>
<evidence type="ECO:0000256" key="2">
    <source>
        <dbReference type="ARBA" id="ARBA00022723"/>
    </source>
</evidence>
<comment type="cofactor">
    <cofactor evidence="1">
        <name>Zn(2+)</name>
        <dbReference type="ChEBI" id="CHEBI:29105"/>
    </cofactor>
</comment>
<evidence type="ECO:0000313" key="8">
    <source>
        <dbReference type="EMBL" id="GAX09249.1"/>
    </source>
</evidence>
<keyword evidence="9" id="KW-1185">Reference proteome</keyword>
<reference evidence="8 9" key="1">
    <citation type="journal article" date="2015" name="Plant Cell">
        <title>Oil accumulation by the oleaginous diatom Fistulifera solaris as revealed by the genome and transcriptome.</title>
        <authorList>
            <person name="Tanaka T."/>
            <person name="Maeda Y."/>
            <person name="Veluchamy A."/>
            <person name="Tanaka M."/>
            <person name="Abida H."/>
            <person name="Marechal E."/>
            <person name="Bowler C."/>
            <person name="Muto M."/>
            <person name="Sunaga Y."/>
            <person name="Tanaka M."/>
            <person name="Yoshino T."/>
            <person name="Taniguchi T."/>
            <person name="Fukuda Y."/>
            <person name="Nemoto M."/>
            <person name="Matsumoto M."/>
            <person name="Wong P.S."/>
            <person name="Aburatani S."/>
            <person name="Fujibuchi W."/>
        </authorList>
    </citation>
    <scope>NUCLEOTIDE SEQUENCE [LARGE SCALE GENOMIC DNA]</scope>
    <source>
        <strain evidence="8 9">JPCC DA0580</strain>
    </source>
</reference>
<dbReference type="InterPro" id="IPR007036">
    <property type="entry name" value="Aste_AspA_hybrid_dom"/>
</dbReference>
<evidence type="ECO:0000256" key="3">
    <source>
        <dbReference type="ARBA" id="ARBA00022801"/>
    </source>
</evidence>
<dbReference type="GO" id="GO:0016788">
    <property type="term" value="F:hydrolase activity, acting on ester bonds"/>
    <property type="evidence" value="ECO:0007669"/>
    <property type="project" value="InterPro"/>
</dbReference>
<dbReference type="EMBL" id="BDSP01000003">
    <property type="protein sequence ID" value="GAX09249.1"/>
    <property type="molecule type" value="Genomic_DNA"/>
</dbReference>
<feature type="domain" description="Succinylglutamate desuccinylase/Aspartoacylase catalytic" evidence="7">
    <location>
        <begin position="25"/>
        <end position="232"/>
    </location>
</feature>
<name>A0A1Z5J5P2_FISSO</name>
<dbReference type="PANTHER" id="PTHR15162:SF7">
    <property type="entry name" value="SUCCINYLGLUTAMATE DESUCCINYLASE"/>
    <property type="match status" value="1"/>
</dbReference>
<dbReference type="OrthoDB" id="8300214at2759"/>
<evidence type="ECO:0000256" key="1">
    <source>
        <dbReference type="ARBA" id="ARBA00001947"/>
    </source>
</evidence>
<evidence type="ECO:0000313" key="9">
    <source>
        <dbReference type="Proteomes" id="UP000198406"/>
    </source>
</evidence>
<dbReference type="EC" id="3.5.1.15" evidence="8"/>
<keyword evidence="4" id="KW-0862">Zinc</keyword>
<protein>
    <submittedName>
        <fullName evidence="8">Aspartoacylase</fullName>
        <ecNumber evidence="8">3.5.1.15</ecNumber>
    </submittedName>
</protein>
<dbReference type="AlphaFoldDB" id="A0A1Z5J5P2"/>
<sequence>MINSIAAISSLVCIITVCSALSSPINRVMIVGGTHGNEYTGVWCIKSLEMQRKKWESKYPSLQLETILGNPEAHLLNKRFVDTDLNREFVVDKLCAIDESLSRNTINQPRLDTVESIRARELDEILGSKCDENSHEVDVCIDLHSTTSNMGTTIIIPEGDELMAQAAAYVSLKCPGSRCLMHSIPERMHRPNLSSAAKHGFTIEVGPVPVGVLRHDAVENTEAALHAILDFLQRVNKGEDIYGYLQDSFPDGWVPCFRTAPAIRPGEISGKIKWPCDPDNPNFPALMVHKSLQDRDYQLVRKGDPLFVAGDGSVVNYEGSHGEEVYLIFINEAGYYYQSSGTGIGVAVESKFDLEYGMLFDFENVDELTYE</sequence>
<feature type="signal peptide" evidence="5">
    <location>
        <begin position="1"/>
        <end position="20"/>
    </location>
</feature>
<organism evidence="8 9">
    <name type="scientific">Fistulifera solaris</name>
    <name type="common">Oleaginous diatom</name>
    <dbReference type="NCBI Taxonomy" id="1519565"/>
    <lineage>
        <taxon>Eukaryota</taxon>
        <taxon>Sar</taxon>
        <taxon>Stramenopiles</taxon>
        <taxon>Ochrophyta</taxon>
        <taxon>Bacillariophyta</taxon>
        <taxon>Bacillariophyceae</taxon>
        <taxon>Bacillariophycidae</taxon>
        <taxon>Naviculales</taxon>
        <taxon>Naviculaceae</taxon>
        <taxon>Fistulifera</taxon>
    </lineage>
</organism>
<dbReference type="InterPro" id="IPR050178">
    <property type="entry name" value="AspA/AstE_fam"/>
</dbReference>
<gene>
    <name evidence="8" type="ORF">FisN_17Lh283</name>
</gene>
<dbReference type="GO" id="GO:0005829">
    <property type="term" value="C:cytosol"/>
    <property type="evidence" value="ECO:0007669"/>
    <property type="project" value="TreeGrafter"/>
</dbReference>
<dbReference type="GO" id="GO:0046872">
    <property type="term" value="F:metal ion binding"/>
    <property type="evidence" value="ECO:0007669"/>
    <property type="project" value="UniProtKB-KW"/>
</dbReference>
<dbReference type="GO" id="GO:0019807">
    <property type="term" value="F:aspartoacylase activity"/>
    <property type="evidence" value="ECO:0007669"/>
    <property type="project" value="UniProtKB-EC"/>
</dbReference>
<proteinExistence type="predicted"/>
<feature type="chain" id="PRO_5013142730" evidence="5">
    <location>
        <begin position="21"/>
        <end position="371"/>
    </location>
</feature>
<evidence type="ECO:0000259" key="7">
    <source>
        <dbReference type="Pfam" id="PF24827"/>
    </source>
</evidence>
<dbReference type="Gene3D" id="3.40.630.10">
    <property type="entry name" value="Zn peptidases"/>
    <property type="match status" value="1"/>
</dbReference>
<dbReference type="InterPro" id="IPR055438">
    <property type="entry name" value="AstE_AspA_cat"/>
</dbReference>
<dbReference type="Gene3D" id="2.20.25.160">
    <property type="match status" value="1"/>
</dbReference>
<accession>A0A1Z5J5P2</accession>
<dbReference type="Pfam" id="PF04952">
    <property type="entry name" value="AstE_AspA_hybrid"/>
    <property type="match status" value="1"/>
</dbReference>
<keyword evidence="5" id="KW-0732">Signal</keyword>
<dbReference type="InParanoid" id="A0A1Z5J5P2"/>
<evidence type="ECO:0000259" key="6">
    <source>
        <dbReference type="Pfam" id="PF04952"/>
    </source>
</evidence>
<comment type="caution">
    <text evidence="8">The sequence shown here is derived from an EMBL/GenBank/DDBJ whole genome shotgun (WGS) entry which is preliminary data.</text>
</comment>
<dbReference type="PANTHER" id="PTHR15162">
    <property type="entry name" value="ASPARTOACYLASE"/>
    <property type="match status" value="1"/>
</dbReference>
<dbReference type="Proteomes" id="UP000198406">
    <property type="component" value="Unassembled WGS sequence"/>
</dbReference>
<feature type="domain" description="AstE/AspA barrel-sandwich hybrid" evidence="6">
    <location>
        <begin position="270"/>
        <end position="339"/>
    </location>
</feature>
<evidence type="ECO:0000256" key="5">
    <source>
        <dbReference type="SAM" id="SignalP"/>
    </source>
</evidence>
<keyword evidence="2" id="KW-0479">Metal-binding</keyword>
<dbReference type="SUPFAM" id="SSF53187">
    <property type="entry name" value="Zn-dependent exopeptidases"/>
    <property type="match status" value="1"/>
</dbReference>